<dbReference type="Gene3D" id="3.40.50.300">
    <property type="entry name" value="P-loop containing nucleotide triphosphate hydrolases"/>
    <property type="match status" value="1"/>
</dbReference>
<evidence type="ECO:0000313" key="3">
    <source>
        <dbReference type="EMBL" id="TEB29425.1"/>
    </source>
</evidence>
<proteinExistence type="predicted"/>
<dbReference type="InterPro" id="IPR056884">
    <property type="entry name" value="NPHP3-like_N"/>
</dbReference>
<dbReference type="STRING" id="71717.A0A4Y7T5M1"/>
<accession>A0A4Y7T5M1</accession>
<dbReference type="Proteomes" id="UP000298030">
    <property type="component" value="Unassembled WGS sequence"/>
</dbReference>
<gene>
    <name evidence="3" type="ORF">FA13DRAFT_642308</name>
</gene>
<dbReference type="InterPro" id="IPR027417">
    <property type="entry name" value="P-loop_NTPase"/>
</dbReference>
<keyword evidence="1" id="KW-0677">Repeat</keyword>
<organism evidence="3 4">
    <name type="scientific">Coprinellus micaceus</name>
    <name type="common">Glistening ink-cap mushroom</name>
    <name type="synonym">Coprinus micaceus</name>
    <dbReference type="NCBI Taxonomy" id="71717"/>
    <lineage>
        <taxon>Eukaryota</taxon>
        <taxon>Fungi</taxon>
        <taxon>Dikarya</taxon>
        <taxon>Basidiomycota</taxon>
        <taxon>Agaricomycotina</taxon>
        <taxon>Agaricomycetes</taxon>
        <taxon>Agaricomycetidae</taxon>
        <taxon>Agaricales</taxon>
        <taxon>Agaricineae</taxon>
        <taxon>Psathyrellaceae</taxon>
        <taxon>Coprinellus</taxon>
    </lineage>
</organism>
<comment type="caution">
    <text evidence="3">The sequence shown here is derived from an EMBL/GenBank/DDBJ whole genome shotgun (WGS) entry which is preliminary data.</text>
</comment>
<dbReference type="AlphaFoldDB" id="A0A4Y7T5M1"/>
<protein>
    <recommendedName>
        <fullName evidence="2">Nephrocystin 3-like N-terminal domain-containing protein</fullName>
    </recommendedName>
</protein>
<name>A0A4Y7T5M1_COPMI</name>
<evidence type="ECO:0000256" key="1">
    <source>
        <dbReference type="ARBA" id="ARBA00022737"/>
    </source>
</evidence>
<evidence type="ECO:0000313" key="4">
    <source>
        <dbReference type="Proteomes" id="UP000298030"/>
    </source>
</evidence>
<feature type="domain" description="Nephrocystin 3-like N-terminal" evidence="2">
    <location>
        <begin position="87"/>
        <end position="260"/>
    </location>
</feature>
<dbReference type="EMBL" id="QPFP01000027">
    <property type="protein sequence ID" value="TEB29425.1"/>
    <property type="molecule type" value="Genomic_DNA"/>
</dbReference>
<dbReference type="OrthoDB" id="2872445at2759"/>
<evidence type="ECO:0000259" key="2">
    <source>
        <dbReference type="Pfam" id="PF24883"/>
    </source>
</evidence>
<dbReference type="PANTHER" id="PTHR10039:SF14">
    <property type="entry name" value="NACHT DOMAIN-CONTAINING PROTEIN"/>
    <property type="match status" value="1"/>
</dbReference>
<dbReference type="PANTHER" id="PTHR10039">
    <property type="entry name" value="AMELOGENIN"/>
    <property type="match status" value="1"/>
</dbReference>
<sequence length="786" mass="88392">MAEATPLDLTNLQPSEGASYFAGAHSFTIGNQTNNNIQNHITVVTSNSADLIKDLNPIRNASHIRDRKRFPPDSQCLPGTRKKLIEQIQNWANSGILLKAMPSHVLWLYGYVGCGKSAIAQTVAENFSKKGRLAASFFFFRATADRSRSARFAATLASQLAAFVPSARPFIEIAQASIGDELRDSTVALQFQHLFLEPFYSAFQSPGRIVLTSVSGPYLTVIDGLDECEDREDIAGLVENIIGFFKDKPRTPLRFFISSRVEEHIRTRLQDPESHVELMDLVAHTSEADIAFLVDESFKNAAKHDRVLQSYGNWPDKVRRAKLVQNADNSFIVISTILKFILEPASDGSTPKTRLELILDQKLGLDKLYPEILRRSESLDHFQAIITTIALLFSPLSTKQLAQILGIELSDVVSVLINLHSIIHVPGDDISHVTVFHSSLREFLCTESRAGPYFASPCYHKVLAQGCFKWMGRPRGDGTSVVDYAYRFFHRHWDLNLGLYRDNFEKLMQELQDFIALIRGETVSVPRELLHRSVATYTLMDDLWISKISPRIRKCSVGDLVARFVGIQPSGKHWSFVRTTFDAISEVYRALEKQGVSRPNDELLAMWDGIDSPTPIPRIALQHTSMVVACTQLLFVHSQGGSDAKIALLPLQDQMKPGTEYKADLATCDYAFWSFGLHLAMAIKHDPDNVDSRFLTTRRKHTETSGNRMNMIVFNYFTAQKRYFEFDSLLGTPNYLPPFRANFNQATSAVESVLSVSFFLITYTWLLEGNLMSAATVARPPRLPER</sequence>
<keyword evidence="4" id="KW-1185">Reference proteome</keyword>
<reference evidence="3 4" key="1">
    <citation type="journal article" date="2019" name="Nat. Ecol. Evol.">
        <title>Megaphylogeny resolves global patterns of mushroom evolution.</title>
        <authorList>
            <person name="Varga T."/>
            <person name="Krizsan K."/>
            <person name="Foldi C."/>
            <person name="Dima B."/>
            <person name="Sanchez-Garcia M."/>
            <person name="Sanchez-Ramirez S."/>
            <person name="Szollosi G.J."/>
            <person name="Szarkandi J.G."/>
            <person name="Papp V."/>
            <person name="Albert L."/>
            <person name="Andreopoulos W."/>
            <person name="Angelini C."/>
            <person name="Antonin V."/>
            <person name="Barry K.W."/>
            <person name="Bougher N.L."/>
            <person name="Buchanan P."/>
            <person name="Buyck B."/>
            <person name="Bense V."/>
            <person name="Catcheside P."/>
            <person name="Chovatia M."/>
            <person name="Cooper J."/>
            <person name="Damon W."/>
            <person name="Desjardin D."/>
            <person name="Finy P."/>
            <person name="Geml J."/>
            <person name="Haridas S."/>
            <person name="Hughes K."/>
            <person name="Justo A."/>
            <person name="Karasinski D."/>
            <person name="Kautmanova I."/>
            <person name="Kiss B."/>
            <person name="Kocsube S."/>
            <person name="Kotiranta H."/>
            <person name="LaButti K.M."/>
            <person name="Lechner B.E."/>
            <person name="Liimatainen K."/>
            <person name="Lipzen A."/>
            <person name="Lukacs Z."/>
            <person name="Mihaltcheva S."/>
            <person name="Morgado L.N."/>
            <person name="Niskanen T."/>
            <person name="Noordeloos M.E."/>
            <person name="Ohm R.A."/>
            <person name="Ortiz-Santana B."/>
            <person name="Ovrebo C."/>
            <person name="Racz N."/>
            <person name="Riley R."/>
            <person name="Savchenko A."/>
            <person name="Shiryaev A."/>
            <person name="Soop K."/>
            <person name="Spirin V."/>
            <person name="Szebenyi C."/>
            <person name="Tomsovsky M."/>
            <person name="Tulloss R.E."/>
            <person name="Uehling J."/>
            <person name="Grigoriev I.V."/>
            <person name="Vagvolgyi C."/>
            <person name="Papp T."/>
            <person name="Martin F.M."/>
            <person name="Miettinen O."/>
            <person name="Hibbett D.S."/>
            <person name="Nagy L.G."/>
        </authorList>
    </citation>
    <scope>NUCLEOTIDE SEQUENCE [LARGE SCALE GENOMIC DNA]</scope>
    <source>
        <strain evidence="3 4">FP101781</strain>
    </source>
</reference>
<dbReference type="Pfam" id="PF24883">
    <property type="entry name" value="NPHP3_N"/>
    <property type="match status" value="1"/>
</dbReference>
<dbReference type="SUPFAM" id="SSF52540">
    <property type="entry name" value="P-loop containing nucleoside triphosphate hydrolases"/>
    <property type="match status" value="1"/>
</dbReference>